<dbReference type="SUPFAM" id="SSF55961">
    <property type="entry name" value="Bet v1-like"/>
    <property type="match status" value="1"/>
</dbReference>
<dbReference type="OrthoDB" id="793407at2"/>
<accession>A0A4D7B6W6</accession>
<name>A0A4D7B6W6_9HYPH</name>
<dbReference type="Proteomes" id="UP000298781">
    <property type="component" value="Chromosome"/>
</dbReference>
<organism evidence="3 4">
    <name type="scientific">Phreatobacter stygius</name>
    <dbReference type="NCBI Taxonomy" id="1940610"/>
    <lineage>
        <taxon>Bacteria</taxon>
        <taxon>Pseudomonadati</taxon>
        <taxon>Pseudomonadota</taxon>
        <taxon>Alphaproteobacteria</taxon>
        <taxon>Hyphomicrobiales</taxon>
        <taxon>Phreatobacteraceae</taxon>
        <taxon>Phreatobacter</taxon>
    </lineage>
</organism>
<proteinExistence type="inferred from homology"/>
<dbReference type="CDD" id="cd08891">
    <property type="entry name" value="SRPBCC_CalC"/>
    <property type="match status" value="1"/>
</dbReference>
<dbReference type="AlphaFoldDB" id="A0A4D7B6W6"/>
<evidence type="ECO:0000256" key="1">
    <source>
        <dbReference type="ARBA" id="ARBA00006817"/>
    </source>
</evidence>
<sequence>MSIAIIPAAVRRSVTVEASPDKAFEIFTASFGRWWPRSHKIGATPMASAVIEPRVGGRWYEIGEDGAECPWGDVLAWEPPSRLLLAWRIRPDWRFDPDLLTEVEVRFTPDGKGGTRVDLEHRRLENMGDAAEAARTIFESDGGWTMILASFVKATRSER</sequence>
<dbReference type="EMBL" id="CP039690">
    <property type="protein sequence ID" value="QCI66050.1"/>
    <property type="molecule type" value="Genomic_DNA"/>
</dbReference>
<dbReference type="Pfam" id="PF08327">
    <property type="entry name" value="AHSA1"/>
    <property type="match status" value="1"/>
</dbReference>
<evidence type="ECO:0000259" key="2">
    <source>
        <dbReference type="Pfam" id="PF08327"/>
    </source>
</evidence>
<protein>
    <submittedName>
        <fullName evidence="3">ATPase</fullName>
    </submittedName>
</protein>
<reference evidence="3 4" key="1">
    <citation type="submission" date="2019-04" db="EMBL/GenBank/DDBJ databases">
        <title>Phreatobacter aquaticus sp. nov.</title>
        <authorList>
            <person name="Choi A."/>
        </authorList>
    </citation>
    <scope>NUCLEOTIDE SEQUENCE [LARGE SCALE GENOMIC DNA]</scope>
    <source>
        <strain evidence="3 4">KCTC 52518</strain>
    </source>
</reference>
<feature type="domain" description="Activator of Hsp90 ATPase homologue 1/2-like C-terminal" evidence="2">
    <location>
        <begin position="18"/>
        <end position="153"/>
    </location>
</feature>
<evidence type="ECO:0000313" key="3">
    <source>
        <dbReference type="EMBL" id="QCI66050.1"/>
    </source>
</evidence>
<evidence type="ECO:0000313" key="4">
    <source>
        <dbReference type="Proteomes" id="UP000298781"/>
    </source>
</evidence>
<dbReference type="Gene3D" id="3.30.530.20">
    <property type="match status" value="1"/>
</dbReference>
<dbReference type="RefSeq" id="WP_136961496.1">
    <property type="nucleotide sequence ID" value="NZ_CP039690.1"/>
</dbReference>
<keyword evidence="4" id="KW-1185">Reference proteome</keyword>
<comment type="similarity">
    <text evidence="1">Belongs to the AHA1 family.</text>
</comment>
<dbReference type="KEGG" id="pstg:E8M01_18640"/>
<gene>
    <name evidence="3" type="ORF">E8M01_18640</name>
</gene>
<dbReference type="InterPro" id="IPR013538">
    <property type="entry name" value="ASHA1/2-like_C"/>
</dbReference>
<dbReference type="InterPro" id="IPR023393">
    <property type="entry name" value="START-like_dom_sf"/>
</dbReference>